<organism evidence="2 3">
    <name type="scientific">Streptococcus parasanguinis</name>
    <dbReference type="NCBI Taxonomy" id="1318"/>
    <lineage>
        <taxon>Bacteria</taxon>
        <taxon>Bacillati</taxon>
        <taxon>Bacillota</taxon>
        <taxon>Bacilli</taxon>
        <taxon>Lactobacillales</taxon>
        <taxon>Streptococcaceae</taxon>
        <taxon>Streptococcus</taxon>
    </lineage>
</organism>
<dbReference type="CDD" id="cd02966">
    <property type="entry name" value="TlpA_like_family"/>
    <property type="match status" value="1"/>
</dbReference>
<evidence type="ECO:0000313" key="3">
    <source>
        <dbReference type="Proteomes" id="UP000285725"/>
    </source>
</evidence>
<dbReference type="PROSITE" id="PS51352">
    <property type="entry name" value="THIOREDOXIN_2"/>
    <property type="match status" value="1"/>
</dbReference>
<gene>
    <name evidence="2" type="ORF">DWZ19_03810</name>
</gene>
<dbReference type="AlphaFoldDB" id="A0AAE8DHW0"/>
<evidence type="ECO:0000259" key="1">
    <source>
        <dbReference type="PROSITE" id="PS51352"/>
    </source>
</evidence>
<dbReference type="PANTHER" id="PTHR42852">
    <property type="entry name" value="THIOL:DISULFIDE INTERCHANGE PROTEIN DSBE"/>
    <property type="match status" value="1"/>
</dbReference>
<dbReference type="SUPFAM" id="SSF52833">
    <property type="entry name" value="Thioredoxin-like"/>
    <property type="match status" value="1"/>
</dbReference>
<dbReference type="InterPro" id="IPR013740">
    <property type="entry name" value="Redoxin"/>
</dbReference>
<name>A0AAE8DHW0_STRPA</name>
<sequence>MKEGRGHLRMTFSLFKEVIMMKKLALVATGFVCVGLLGACSSQGMATSTKDMSQQTAKAGARQPSGKKVKEFSLQGVDGKTYRLSDYKGKKVYLKFWASWCSICLSTLEDTNELAKEEAGKDYVVLSVVAPTFNGEKSAADFKNWYQSLDYKDFPVLLDSKGELLKEYGIRSYPSALFINSDGTLAKSHIGYMNKEDILKTLENMQ</sequence>
<dbReference type="Pfam" id="PF08534">
    <property type="entry name" value="Redoxin"/>
    <property type="match status" value="1"/>
</dbReference>
<dbReference type="InterPro" id="IPR050553">
    <property type="entry name" value="Thioredoxin_ResA/DsbE_sf"/>
</dbReference>
<proteinExistence type="predicted"/>
<dbReference type="EMBL" id="QRQU01000002">
    <property type="protein sequence ID" value="RHN26172.1"/>
    <property type="molecule type" value="Genomic_DNA"/>
</dbReference>
<dbReference type="Gene3D" id="3.40.30.10">
    <property type="entry name" value="Glutaredoxin"/>
    <property type="match status" value="1"/>
</dbReference>
<evidence type="ECO:0000313" key="2">
    <source>
        <dbReference type="EMBL" id="RHN26172.1"/>
    </source>
</evidence>
<dbReference type="GO" id="GO:0016491">
    <property type="term" value="F:oxidoreductase activity"/>
    <property type="evidence" value="ECO:0007669"/>
    <property type="project" value="InterPro"/>
</dbReference>
<dbReference type="InterPro" id="IPR013766">
    <property type="entry name" value="Thioredoxin_domain"/>
</dbReference>
<feature type="domain" description="Thioredoxin" evidence="1">
    <location>
        <begin position="63"/>
        <end position="206"/>
    </location>
</feature>
<protein>
    <submittedName>
        <fullName evidence="2">TlpA family protein disulfide reductase</fullName>
    </submittedName>
</protein>
<dbReference type="Proteomes" id="UP000285725">
    <property type="component" value="Unassembled WGS sequence"/>
</dbReference>
<dbReference type="PANTHER" id="PTHR42852:SF16">
    <property type="entry name" value="THIOL:DISULFIDE INTERCHANGE PROTEIN TLPA"/>
    <property type="match status" value="1"/>
</dbReference>
<reference evidence="2 3" key="1">
    <citation type="submission" date="2018-08" db="EMBL/GenBank/DDBJ databases">
        <title>A genome reference for cultivated species of the human gut microbiota.</title>
        <authorList>
            <person name="Zou Y."/>
            <person name="Xue W."/>
            <person name="Luo G."/>
        </authorList>
    </citation>
    <scope>NUCLEOTIDE SEQUENCE [LARGE SCALE GENOMIC DNA]</scope>
    <source>
        <strain evidence="2 3">AF30-12BH</strain>
    </source>
</reference>
<dbReference type="InterPro" id="IPR036249">
    <property type="entry name" value="Thioredoxin-like_sf"/>
</dbReference>
<accession>A0AAE8DHW0</accession>
<comment type="caution">
    <text evidence="2">The sequence shown here is derived from an EMBL/GenBank/DDBJ whole genome shotgun (WGS) entry which is preliminary data.</text>
</comment>